<dbReference type="NCBIfam" id="TIGR01716">
    <property type="entry name" value="RGG_Cterm"/>
    <property type="match status" value="1"/>
</dbReference>
<dbReference type="PANTHER" id="PTHR37038:SF12">
    <property type="entry name" value="TRANSCRIPTIONAL REGULATOR"/>
    <property type="match status" value="1"/>
</dbReference>
<dbReference type="Gene3D" id="1.10.260.40">
    <property type="entry name" value="lambda repressor-like DNA-binding domains"/>
    <property type="match status" value="1"/>
</dbReference>
<dbReference type="InterPro" id="IPR010982">
    <property type="entry name" value="Lambda_DNA-bd_dom_sf"/>
</dbReference>
<dbReference type="CDD" id="cd00093">
    <property type="entry name" value="HTH_XRE"/>
    <property type="match status" value="1"/>
</dbReference>
<proteinExistence type="predicted"/>
<evidence type="ECO:0000259" key="1">
    <source>
        <dbReference type="PROSITE" id="PS50943"/>
    </source>
</evidence>
<accession>A0AAQ3XYR9</accession>
<dbReference type="InterPro" id="IPR010057">
    <property type="entry name" value="Transcription_activator_Rgg_C"/>
</dbReference>
<dbReference type="InterPro" id="IPR001387">
    <property type="entry name" value="Cro/C1-type_HTH"/>
</dbReference>
<name>A0AAQ3XYR9_9ENTE</name>
<dbReference type="RefSeq" id="WP_339101865.1">
    <property type="nucleotide sequence ID" value="NZ_CP147247.1"/>
</dbReference>
<feature type="domain" description="HTH cro/C1-type" evidence="1">
    <location>
        <begin position="7"/>
        <end position="60"/>
    </location>
</feature>
<protein>
    <recommendedName>
        <fullName evidence="1">HTH cro/C1-type domain-containing protein</fullName>
    </recommendedName>
</protein>
<dbReference type="EMBL" id="CP147247">
    <property type="protein sequence ID" value="WYJ88541.1"/>
    <property type="molecule type" value="Genomic_DNA"/>
</dbReference>
<dbReference type="Pfam" id="PF01381">
    <property type="entry name" value="HTH_3"/>
    <property type="match status" value="1"/>
</dbReference>
<dbReference type="PROSITE" id="PS50943">
    <property type="entry name" value="HTH_CROC1"/>
    <property type="match status" value="1"/>
</dbReference>
<dbReference type="SUPFAM" id="SSF47413">
    <property type="entry name" value="lambda repressor-like DNA-binding domains"/>
    <property type="match status" value="1"/>
</dbReference>
<reference evidence="2" key="1">
    <citation type="submission" date="2017-05" db="EMBL/GenBank/DDBJ databases">
        <authorList>
            <consortium name="The Broad Institute Genomics Platform"/>
            <consortium name="The Broad Institute Genomic Center for Infectious Diseases"/>
            <person name="Earl A."/>
            <person name="Manson A."/>
            <person name="Schwartman J."/>
            <person name="Gilmore M."/>
            <person name="Abouelleil A."/>
            <person name="Cao P."/>
            <person name="Chapman S."/>
            <person name="Cusick C."/>
            <person name="Shea T."/>
            <person name="Young S."/>
            <person name="Neafsey D."/>
            <person name="Nusbaum C."/>
            <person name="Birren B."/>
        </authorList>
    </citation>
    <scope>NUCLEOTIDE SEQUENCE</scope>
    <source>
        <strain evidence="2">9E7_DIV0242</strain>
    </source>
</reference>
<dbReference type="SMART" id="SM00530">
    <property type="entry name" value="HTH_XRE"/>
    <property type="match status" value="1"/>
</dbReference>
<dbReference type="InterPro" id="IPR053163">
    <property type="entry name" value="HTH-type_regulator_Rgg"/>
</dbReference>
<dbReference type="Pfam" id="PF21259">
    <property type="entry name" value="Rgg_C"/>
    <property type="match status" value="1"/>
</dbReference>
<keyword evidence="3" id="KW-1185">Reference proteome</keyword>
<dbReference type="Proteomes" id="UP000195141">
    <property type="component" value="Chromosome"/>
</dbReference>
<evidence type="ECO:0000313" key="2">
    <source>
        <dbReference type="EMBL" id="WYJ88541.1"/>
    </source>
</evidence>
<reference evidence="2" key="2">
    <citation type="submission" date="2024-03" db="EMBL/GenBank/DDBJ databases">
        <title>The Genome Sequence of Enterococcus sp. DIV0242b.</title>
        <authorList>
            <consortium name="The Broad Institute Genomics Platform"/>
            <consortium name="The Broad Institute Microbial Omics Core"/>
            <consortium name="The Broad Institute Genomic Center for Infectious Diseases"/>
            <person name="Earl A."/>
            <person name="Manson A."/>
            <person name="Gilmore M."/>
            <person name="Schwartman J."/>
            <person name="Shea T."/>
            <person name="Abouelleil A."/>
            <person name="Cao P."/>
            <person name="Chapman S."/>
            <person name="Cusick C."/>
            <person name="Young S."/>
            <person name="Neafsey D."/>
            <person name="Nusbaum C."/>
            <person name="Birren B."/>
        </authorList>
    </citation>
    <scope>NUCLEOTIDE SEQUENCE</scope>
    <source>
        <strain evidence="2">9E7_DIV0242</strain>
    </source>
</reference>
<dbReference type="AlphaFoldDB" id="A0AAQ3XYR9"/>
<dbReference type="PANTHER" id="PTHR37038">
    <property type="entry name" value="TRANSCRIPTIONAL REGULATOR-RELATED"/>
    <property type="match status" value="1"/>
</dbReference>
<gene>
    <name evidence="2" type="ORF">A5888_000260</name>
</gene>
<organism evidence="2 3">
    <name type="scientific">Candidatus Enterococcus clewellii</name>
    <dbReference type="NCBI Taxonomy" id="1834193"/>
    <lineage>
        <taxon>Bacteria</taxon>
        <taxon>Bacillati</taxon>
        <taxon>Bacillota</taxon>
        <taxon>Bacilli</taxon>
        <taxon>Lactobacillales</taxon>
        <taxon>Enterococcaceae</taxon>
        <taxon>Enterococcus</taxon>
    </lineage>
</organism>
<sequence length="325" mass="38830">MNEGQLFRQLRKDRGLSIRQVADELNSVSFISKFEKGDSHISIHRMERLLENINVTIEEFYYLRAPESELKTFLSVPSIMNYMTGPYLVYLNRILLINNKFHQHDFKKGIVEMTKISEELNREIRWQNYLYIFCQLLIEAYEANLLESEEIDSERLIERFRLMSRPIVSYLYSVENWGVFEVLLFRLFQFAFPVETIHQLLPTAFSRTEKELGLPVMRELRVGLLFSVLTSFLNFRYFEESKEVMKLLEKTLYDTEDSTNSIYLLFFKGWYQIITESKEKGMEMCQQAISIFRILKQPSCVKHTEYLLEVILQHKENPKEYMAFV</sequence>
<evidence type="ECO:0000313" key="3">
    <source>
        <dbReference type="Proteomes" id="UP000195141"/>
    </source>
</evidence>
<dbReference type="GO" id="GO:0003677">
    <property type="term" value="F:DNA binding"/>
    <property type="evidence" value="ECO:0007669"/>
    <property type="project" value="InterPro"/>
</dbReference>